<dbReference type="Proteomes" id="UP001061361">
    <property type="component" value="Chromosome"/>
</dbReference>
<feature type="compositionally biased region" description="Basic and acidic residues" evidence="1">
    <location>
        <begin position="1"/>
        <end position="16"/>
    </location>
</feature>
<feature type="region of interest" description="Disordered" evidence="1">
    <location>
        <begin position="93"/>
        <end position="115"/>
    </location>
</feature>
<protein>
    <submittedName>
        <fullName evidence="2">Uncharacterized protein</fullName>
    </submittedName>
</protein>
<accession>A0ABM8ATE1</accession>
<reference evidence="2" key="1">
    <citation type="submission" date="2022-08" db="EMBL/GenBank/DDBJ databases">
        <title>Genome Sequence of the sulphate-reducing bacterium, Pseudodesulfovibrio portus JCM14722.</title>
        <authorList>
            <person name="Kondo R."/>
            <person name="Kataoka T."/>
        </authorList>
    </citation>
    <scope>NUCLEOTIDE SEQUENCE</scope>
    <source>
        <strain evidence="2">JCM 14722</strain>
    </source>
</reference>
<sequence>MQDRPIAKAKPADHNKKAQPPAAPFLFNTNTVSDSDAKGIRQRVTPQLIRPCAHPATPSGLQEWVRCAFFEWPAPAAYSLYARTAGCSKSVQMARYRKPRPTRPRLPGAYSRTPF</sequence>
<evidence type="ECO:0000256" key="1">
    <source>
        <dbReference type="SAM" id="MobiDB-lite"/>
    </source>
</evidence>
<organism evidence="2 3">
    <name type="scientific">Pseudodesulfovibrio portus</name>
    <dbReference type="NCBI Taxonomy" id="231439"/>
    <lineage>
        <taxon>Bacteria</taxon>
        <taxon>Pseudomonadati</taxon>
        <taxon>Thermodesulfobacteriota</taxon>
        <taxon>Desulfovibrionia</taxon>
        <taxon>Desulfovibrionales</taxon>
        <taxon>Desulfovibrionaceae</taxon>
    </lineage>
</organism>
<evidence type="ECO:0000313" key="3">
    <source>
        <dbReference type="Proteomes" id="UP001061361"/>
    </source>
</evidence>
<evidence type="ECO:0000313" key="2">
    <source>
        <dbReference type="EMBL" id="BDQ34632.1"/>
    </source>
</evidence>
<gene>
    <name evidence="2" type="ORF">JCM14722_21740</name>
</gene>
<name>A0ABM8ATE1_9BACT</name>
<proteinExistence type="predicted"/>
<feature type="region of interest" description="Disordered" evidence="1">
    <location>
        <begin position="1"/>
        <end position="36"/>
    </location>
</feature>
<keyword evidence="3" id="KW-1185">Reference proteome</keyword>
<dbReference type="EMBL" id="AP026708">
    <property type="protein sequence ID" value="BDQ34632.1"/>
    <property type="molecule type" value="Genomic_DNA"/>
</dbReference>